<dbReference type="PANTHER" id="PTHR32114:SF2">
    <property type="entry name" value="ABC TRANSPORTER ABCH.3"/>
    <property type="match status" value="1"/>
</dbReference>
<dbReference type="InterPro" id="IPR027417">
    <property type="entry name" value="P-loop_NTPase"/>
</dbReference>
<comment type="subunit">
    <text evidence="2">Heterodimer of SbcC and SbcD.</text>
</comment>
<feature type="coiled-coil region" evidence="4">
    <location>
        <begin position="696"/>
        <end position="741"/>
    </location>
</feature>
<feature type="coiled-coil region" evidence="4">
    <location>
        <begin position="488"/>
        <end position="519"/>
    </location>
</feature>
<dbReference type="Proteomes" id="UP000240615">
    <property type="component" value="Chromosome"/>
</dbReference>
<organism evidence="6 7">
    <name type="scientific">Clostridium botulinum</name>
    <dbReference type="NCBI Taxonomy" id="1491"/>
    <lineage>
        <taxon>Bacteria</taxon>
        <taxon>Bacillati</taxon>
        <taxon>Bacillota</taxon>
        <taxon>Clostridia</taxon>
        <taxon>Eubacteriales</taxon>
        <taxon>Clostridiaceae</taxon>
        <taxon>Clostridium</taxon>
    </lineage>
</organism>
<evidence type="ECO:0000313" key="6">
    <source>
        <dbReference type="EMBL" id="AVQ39119.1"/>
    </source>
</evidence>
<dbReference type="InterPro" id="IPR038729">
    <property type="entry name" value="Rad50/SbcC_AAA"/>
</dbReference>
<evidence type="ECO:0000256" key="2">
    <source>
        <dbReference type="ARBA" id="ARBA00011322"/>
    </source>
</evidence>
<evidence type="ECO:0000256" key="4">
    <source>
        <dbReference type="SAM" id="Coils"/>
    </source>
</evidence>
<dbReference type="AlphaFoldDB" id="A0ABC8CZ87"/>
<sequence length="1157" mass="139116">MNNWIKMPIEWEETGDLNYFLREMNRNNACKKMYHAHIFIYNVENEEQLMLQWKDINSRVAVYIQSKVEALIERSNFYICFFIKQEISLKIQNEIEEDTFCAKKYIFYDKKMKLEDKCFEIEKKIFSIKVDSNKKNITKLKEIQLQNFRAYKSRNQIMLCDTDGKPASFIAIYAKNGVGKTSIFDGVEFALTGEVGRFKEIKDKEEGAIYRNRENSNKRAYVDLILENNKNIIRNVANVRSGSNDIVRNRLSKEVQILVGKSEDIQKWEQIILPHDKIDNFISAKSGVDQYEEWMKSTNLKNEYKANFENSHNRMSTVKKEIDEIDKKLESYKRKLEELEKQKVQVELWIDLINQYNQNNEENKIEFQNGILGKKDYDDIINISSQYIRQNKELFKNVDEKIRTAGKVLNKTVEYYNNCIKRIPQHRKEILEIESKIEKRKRYDDLQEKINQNIEEFKKNEENLLPINKIIDYGLDEVVNEKDNFILREKEIEKYRNLIELRKDEKKELDEKIELIKNQIILKEFNVNDEQQKKELFTKINKWNNYPEKRKKLQDELTKSLTNEQEKNRFIKNNTSFLEQLKTFYIPKTINELNIEKIIGVEEYFDSDIFNELKSLKKSYENTLKEIRIYQEKNKIVEKNQKELEKLVVQGREYLNKHQDICKCPLCHTDFPNWEKLFQSVNSVQENGQELVRFKMEKLGNRIKEIQKEYDELFVKYIKHIENLEERIKFDLQKQEREKQEIIKHKNDVLINQKEMIKTEEEMKYYLIQENIELSGTANEIMEKWINAQYNKLEILQKSKDKYEKKKDELEKEEDRLNKDKQRQEEVIKNIPLYNNILFLKEKSAEYDLKKDFDNLMQLKKELNYQKEQNISFVEKLNIQKEETISFLNNKRKEEVNLLNSDIDIKKEIDIFNPFTEENVQGCLNKWKSKNENINNNIELLSKILEENGVREYFKEYKKLKDNIYIQSKSRIIKEKNKKQTEKLFNESKEILKEKLAEYFSQTIISEIFQKINPHQTMKNIKYELNFNDQEKPELYIRVSELDEIENKDSYRPEWFFSSAQLNMVAFSSFFSRALQAKDLSINTIFIDDPIGHFDDLNILGFADLLRSVLEAYDCQIVIATHDDKVFNVLERKLSNEYYNSKFIRLPEDCVVLKERM</sequence>
<comment type="similarity">
    <text evidence="1">Belongs to the SMC family. SbcC subfamily.</text>
</comment>
<dbReference type="SUPFAM" id="SSF52540">
    <property type="entry name" value="P-loop containing nucleoside triphosphate hydrolases"/>
    <property type="match status" value="1"/>
</dbReference>
<reference evidence="6 7" key="1">
    <citation type="submission" date="2018-01" db="EMBL/GenBank/DDBJ databases">
        <title>Genetic Diversity of Clostridium botulinum in seafood.</title>
        <authorList>
            <person name="Athira V."/>
            <person name="Arun Jyothi P.V."/>
            <person name="Lalitha K.V."/>
            <person name="Joseph T.C."/>
        </authorList>
    </citation>
    <scope>NUCLEOTIDE SEQUENCE [LARGE SCALE GENOMIC DNA]</scope>
    <source>
        <strain evidence="6 7">Mfbjulcb8</strain>
    </source>
</reference>
<keyword evidence="4" id="KW-0175">Coiled coil</keyword>
<feature type="coiled-coil region" evidence="4">
    <location>
        <begin position="436"/>
        <end position="463"/>
    </location>
</feature>
<evidence type="ECO:0000313" key="7">
    <source>
        <dbReference type="Proteomes" id="UP000240615"/>
    </source>
</evidence>
<name>A0ABC8CZ87_CLOBO</name>
<feature type="coiled-coil region" evidence="4">
    <location>
        <begin position="315"/>
        <end position="349"/>
    </location>
</feature>
<feature type="domain" description="Rad50/SbcC-type AAA" evidence="5">
    <location>
        <begin position="143"/>
        <end position="355"/>
    </location>
</feature>
<dbReference type="Pfam" id="PF13476">
    <property type="entry name" value="AAA_23"/>
    <property type="match status" value="1"/>
</dbReference>
<evidence type="ECO:0000256" key="3">
    <source>
        <dbReference type="ARBA" id="ARBA00013368"/>
    </source>
</evidence>
<accession>A0ABC8CZ87</accession>
<evidence type="ECO:0000256" key="1">
    <source>
        <dbReference type="ARBA" id="ARBA00006930"/>
    </source>
</evidence>
<evidence type="ECO:0000259" key="5">
    <source>
        <dbReference type="Pfam" id="PF13476"/>
    </source>
</evidence>
<dbReference type="EMBL" id="CP027777">
    <property type="protein sequence ID" value="AVQ39119.1"/>
    <property type="molecule type" value="Genomic_DNA"/>
</dbReference>
<dbReference type="Gene3D" id="3.40.50.300">
    <property type="entry name" value="P-loop containing nucleotide triphosphate hydrolases"/>
    <property type="match status" value="2"/>
</dbReference>
<gene>
    <name evidence="6" type="ORF">C7M56_10645</name>
</gene>
<feature type="coiled-coil region" evidence="4">
    <location>
        <begin position="786"/>
        <end position="830"/>
    </location>
</feature>
<proteinExistence type="inferred from homology"/>
<protein>
    <recommendedName>
        <fullName evidence="3">Nuclease SbcCD subunit C</fullName>
    </recommendedName>
</protein>
<dbReference type="PANTHER" id="PTHR32114">
    <property type="entry name" value="ABC TRANSPORTER ABCH.3"/>
    <property type="match status" value="1"/>
</dbReference>
<feature type="coiled-coil region" evidence="4">
    <location>
        <begin position="613"/>
        <end position="647"/>
    </location>
</feature>
<dbReference type="RefSeq" id="WP_159035174.1">
    <property type="nucleotide sequence ID" value="NZ_CP027777.1"/>
</dbReference>